<evidence type="ECO:0000259" key="6">
    <source>
        <dbReference type="PROSITE" id="PS51266"/>
    </source>
</evidence>
<keyword evidence="8" id="KW-1185">Reference proteome</keyword>
<feature type="region of interest" description="Disordered" evidence="5">
    <location>
        <begin position="1"/>
        <end position="25"/>
    </location>
</feature>
<sequence length="1199" mass="138450">MGCSDVVGGDSPKLPPDQEGDAEPQWPPVVVDAECFSDVRLRDAPILWFVHFHKALREEIADLHRLAVTASEKESVPRRPELVLELRRRFDFLKLAYKYHTATEDEVIFLALDTHIKNVVHTYSLEHESIDNLFGTIFHWLDQLDENKNGLKPFQELVVCIGTMLSSICQHMLKEEEQDRPLLDVKEQTLHIGETEGHPRLELYIVFKEWKIDDNLEKPEKGFSFAYAAILSQRTGFTCMAVHLQRPRDCAGGFVAMDVVISWLLRNDHSSPGACIKIRQGNQDVSNKMKSPQQLESSKRLLEQNQERREYCVQTGVGKSLVDYLHLWHFAIQKEWKEILEESYQIRNLTSALNVDSIVFRLKFLADVIIFYSTALKMFFYPVLKHANKHLFPSSSEQSPIENHIESLQKLLYCQNGSPLCNFVEKLCQEMESLAMNLSKQFLFLETEVFPFISKNCSHETQHQILYMGLHVMPLGLLKCVIPWFALHLSKDESRSILDSMNLGDVVANKSFASLMLEWFRIGYSGKISSENFCEDLEKVFRSRFSIQPEQIEDVFSLSSKIQPCKQSKSNNIELVSANKGQKSPSYALSPGSHKGKACDTSYSSEINLHIFFPGTIRALHAFPKLPGEESSSAPTINQPIPMDLIFFFHKALMKDLEYLVFGSVKLAENVGFLTEFHRHFHLLQFRYQFHSETEDEIAFPALEAKEEVQNISLSYTIDHKLEVEYFNEVSHLLDKMSELHISASSDGPEKQDNLMVKHNQLCKKLHYTCKSMYKLLSDHVHREEVELWPLFRECFSIQEQEKIIARMLGSIKAETLQDMIPWLLGSLTPEEQHAMMILWHQVTKNTMFDEWLREWWEGHDIADVATELNTLCTADPLDIIARYLPTEALDKQGDALHDTIEFSQRDFYTVNIEKQEEENLDDKAKLHNRDRNTDECSECKKLICGGDKKRFNEVSDLTNKIDKPVQPFQLTLKSRFHEQLLTMSQDDMEAAIRKVSRDSSLDPQKKSYIIQNLIMSRWIVHQKISHTEVTISSNGEEIPGQHPSYRDSPEPILGCKHYKRNCKLVVPCCNKLYTCIRCHDELADHSTDRRTITKMMCMKCLIIQPIREACSTVSCNNLSMGRYYCRICKLFDDERICKLFDDERNAEYTCGIWTSEVKVALKKMSIWRANSLGGIPIEVWKTKWKWKCGSGVGDESIQ</sequence>
<keyword evidence="2 4" id="KW-0863">Zinc-finger</keyword>
<dbReference type="CDD" id="cd12108">
    <property type="entry name" value="Hr-like"/>
    <property type="match status" value="2"/>
</dbReference>
<evidence type="ECO:0000256" key="2">
    <source>
        <dbReference type="ARBA" id="ARBA00022771"/>
    </source>
</evidence>
<dbReference type="PANTHER" id="PTHR21319">
    <property type="entry name" value="RING FINGER AND CHY ZINC FINGER DOMAIN-CONTAINING PROTEIN 1"/>
    <property type="match status" value="1"/>
</dbReference>
<dbReference type="InterPro" id="IPR012312">
    <property type="entry name" value="Hemerythrin-like"/>
</dbReference>
<evidence type="ECO:0000313" key="7">
    <source>
        <dbReference type="EMBL" id="CAK7322900.1"/>
    </source>
</evidence>
<keyword evidence="3" id="KW-0862">Zinc</keyword>
<accession>A0AAV1QRC3</accession>
<dbReference type="InterPro" id="IPR008913">
    <property type="entry name" value="Znf_CHY"/>
</dbReference>
<dbReference type="Gene3D" id="1.20.120.520">
    <property type="entry name" value="nmb1532 protein domain like"/>
    <property type="match status" value="2"/>
</dbReference>
<evidence type="ECO:0000313" key="8">
    <source>
        <dbReference type="Proteomes" id="UP001314170"/>
    </source>
</evidence>
<evidence type="ECO:0000256" key="5">
    <source>
        <dbReference type="SAM" id="MobiDB-lite"/>
    </source>
</evidence>
<dbReference type="AlphaFoldDB" id="A0AAV1QRC3"/>
<dbReference type="PANTHER" id="PTHR21319:SF39">
    <property type="entry name" value="ZINC FINGER PROTEIN"/>
    <property type="match status" value="1"/>
</dbReference>
<dbReference type="GO" id="GO:0005634">
    <property type="term" value="C:nucleus"/>
    <property type="evidence" value="ECO:0007669"/>
    <property type="project" value="TreeGrafter"/>
</dbReference>
<dbReference type="PROSITE" id="PS51266">
    <property type="entry name" value="ZF_CHY"/>
    <property type="match status" value="1"/>
</dbReference>
<evidence type="ECO:0000256" key="4">
    <source>
        <dbReference type="PROSITE-ProRule" id="PRU00601"/>
    </source>
</evidence>
<dbReference type="EMBL" id="CAWUPB010000030">
    <property type="protein sequence ID" value="CAK7322900.1"/>
    <property type="molecule type" value="Genomic_DNA"/>
</dbReference>
<comment type="caution">
    <text evidence="7">The sequence shown here is derived from an EMBL/GenBank/DDBJ whole genome shotgun (WGS) entry which is preliminary data.</text>
</comment>
<dbReference type="GO" id="GO:0006511">
    <property type="term" value="P:ubiquitin-dependent protein catabolic process"/>
    <property type="evidence" value="ECO:0007669"/>
    <property type="project" value="TreeGrafter"/>
</dbReference>
<dbReference type="GO" id="GO:0008270">
    <property type="term" value="F:zinc ion binding"/>
    <property type="evidence" value="ECO:0007669"/>
    <property type="project" value="UniProtKB-KW"/>
</dbReference>
<dbReference type="Pfam" id="PF05495">
    <property type="entry name" value="zf-CHY"/>
    <property type="match status" value="1"/>
</dbReference>
<dbReference type="GO" id="GO:0016567">
    <property type="term" value="P:protein ubiquitination"/>
    <property type="evidence" value="ECO:0007669"/>
    <property type="project" value="TreeGrafter"/>
</dbReference>
<evidence type="ECO:0000256" key="3">
    <source>
        <dbReference type="ARBA" id="ARBA00022833"/>
    </source>
</evidence>
<dbReference type="Proteomes" id="UP001314170">
    <property type="component" value="Unassembled WGS sequence"/>
</dbReference>
<keyword evidence="1" id="KW-0479">Metal-binding</keyword>
<protein>
    <recommendedName>
        <fullName evidence="6">CHY-type domain-containing protein</fullName>
    </recommendedName>
</protein>
<gene>
    <name evidence="7" type="ORF">DCAF_LOCUS513</name>
</gene>
<feature type="domain" description="CHY-type" evidence="6">
    <location>
        <begin position="1049"/>
        <end position="1118"/>
    </location>
</feature>
<dbReference type="GO" id="GO:0061630">
    <property type="term" value="F:ubiquitin protein ligase activity"/>
    <property type="evidence" value="ECO:0007669"/>
    <property type="project" value="TreeGrafter"/>
</dbReference>
<evidence type="ECO:0000256" key="1">
    <source>
        <dbReference type="ARBA" id="ARBA00022723"/>
    </source>
</evidence>
<dbReference type="Pfam" id="PF01814">
    <property type="entry name" value="Hemerythrin"/>
    <property type="match status" value="1"/>
</dbReference>
<dbReference type="SUPFAM" id="SSF161219">
    <property type="entry name" value="CHY zinc finger-like"/>
    <property type="match status" value="1"/>
</dbReference>
<organism evidence="7 8">
    <name type="scientific">Dovyalis caffra</name>
    <dbReference type="NCBI Taxonomy" id="77055"/>
    <lineage>
        <taxon>Eukaryota</taxon>
        <taxon>Viridiplantae</taxon>
        <taxon>Streptophyta</taxon>
        <taxon>Embryophyta</taxon>
        <taxon>Tracheophyta</taxon>
        <taxon>Spermatophyta</taxon>
        <taxon>Magnoliopsida</taxon>
        <taxon>eudicotyledons</taxon>
        <taxon>Gunneridae</taxon>
        <taxon>Pentapetalae</taxon>
        <taxon>rosids</taxon>
        <taxon>fabids</taxon>
        <taxon>Malpighiales</taxon>
        <taxon>Salicaceae</taxon>
        <taxon>Flacourtieae</taxon>
        <taxon>Dovyalis</taxon>
    </lineage>
</organism>
<name>A0AAV1QRC3_9ROSI</name>
<reference evidence="7 8" key="1">
    <citation type="submission" date="2024-01" db="EMBL/GenBank/DDBJ databases">
        <authorList>
            <person name="Waweru B."/>
        </authorList>
    </citation>
    <scope>NUCLEOTIDE SEQUENCE [LARGE SCALE GENOMIC DNA]</scope>
</reference>
<proteinExistence type="predicted"/>
<dbReference type="InterPro" id="IPR037274">
    <property type="entry name" value="Znf_CHY_sf"/>
</dbReference>